<sequence>MCIRDRDKGKRDCNRNPDNYWCGTLNFSMPESTIESTILLRKRSGRIDIFFSRHKYLLPHTFIKEECLLQAANFALAC</sequence>
<gene>
    <name evidence="1" type="ORF">DU85_12055</name>
</gene>
<protein>
    <submittedName>
        <fullName evidence="1">Uncharacterized protein</fullName>
    </submittedName>
</protein>
<organism evidence="1 2">
    <name type="scientific">Methanosarcina mazei</name>
    <name type="common">Methanosarcina frisia</name>
    <dbReference type="NCBI Taxonomy" id="2209"/>
    <lineage>
        <taxon>Archaea</taxon>
        <taxon>Methanobacteriati</taxon>
        <taxon>Methanobacteriota</taxon>
        <taxon>Stenosarchaea group</taxon>
        <taxon>Methanomicrobia</taxon>
        <taxon>Methanosarcinales</taxon>
        <taxon>Methanosarcinaceae</taxon>
        <taxon>Methanosarcina</taxon>
    </lineage>
</organism>
<evidence type="ECO:0000313" key="2">
    <source>
        <dbReference type="Proteomes" id="UP000033864"/>
    </source>
</evidence>
<proteinExistence type="predicted"/>
<dbReference type="AlphaFoldDB" id="A0A0F8P3Y3"/>
<dbReference type="PATRIC" id="fig|2209.83.peg.2629"/>
<reference evidence="1 2" key="1">
    <citation type="journal article" date="2015" name="ISME J.">
        <title>Genomic and phenotypic differentiation among Methanosarcina mazei populations from Columbia River sediment.</title>
        <authorList>
            <person name="Youngblut N.D."/>
            <person name="Wirth J.S."/>
            <person name="Henriksen J.R."/>
            <person name="Smith M."/>
            <person name="Simon H."/>
            <person name="Metcalf W.W."/>
            <person name="Whitaker R.J."/>
        </authorList>
    </citation>
    <scope>NUCLEOTIDE SEQUENCE [LARGE SCALE GENOMIC DNA]</scope>
    <source>
        <strain evidence="1 2">1.H.A.1A.6</strain>
    </source>
</reference>
<name>A0A0F8P3Y3_METMZ</name>
<evidence type="ECO:0000313" key="1">
    <source>
        <dbReference type="EMBL" id="KKH47920.1"/>
    </source>
</evidence>
<comment type="caution">
    <text evidence="1">The sequence shown here is derived from an EMBL/GenBank/DDBJ whole genome shotgun (WGS) entry which is preliminary data.</text>
</comment>
<dbReference type="EMBL" id="JJQJ01000132">
    <property type="protein sequence ID" value="KKH47920.1"/>
    <property type="molecule type" value="Genomic_DNA"/>
</dbReference>
<accession>A0A0F8P3Y3</accession>
<dbReference type="Proteomes" id="UP000033864">
    <property type="component" value="Unassembled WGS sequence"/>
</dbReference>